<name>A0A501WKI4_9GAMM</name>
<dbReference type="SUPFAM" id="SSF46894">
    <property type="entry name" value="C-terminal effector domain of the bipartite response regulators"/>
    <property type="match status" value="1"/>
</dbReference>
<evidence type="ECO:0000256" key="1">
    <source>
        <dbReference type="ARBA" id="ARBA00023125"/>
    </source>
</evidence>
<dbReference type="AlphaFoldDB" id="A0A501WKI4"/>
<keyword evidence="1" id="KW-0238">DNA-binding</keyword>
<protein>
    <submittedName>
        <fullName evidence="3">Response regulator transcription factor</fullName>
    </submittedName>
</protein>
<dbReference type="GO" id="GO:0006355">
    <property type="term" value="P:regulation of DNA-templated transcription"/>
    <property type="evidence" value="ECO:0007669"/>
    <property type="project" value="InterPro"/>
</dbReference>
<feature type="domain" description="HTH luxR-type" evidence="2">
    <location>
        <begin position="142"/>
        <end position="204"/>
    </location>
</feature>
<dbReference type="PRINTS" id="PR00038">
    <property type="entry name" value="HTHLUXR"/>
</dbReference>
<dbReference type="Pfam" id="PF00196">
    <property type="entry name" value="GerE"/>
    <property type="match status" value="1"/>
</dbReference>
<evidence type="ECO:0000313" key="3">
    <source>
        <dbReference type="EMBL" id="TPE48900.1"/>
    </source>
</evidence>
<gene>
    <name evidence="3" type="ORF">FJM67_12790</name>
</gene>
<dbReference type="PROSITE" id="PS50043">
    <property type="entry name" value="HTH_LUXR_2"/>
    <property type="match status" value="1"/>
</dbReference>
<proteinExistence type="predicted"/>
<dbReference type="GO" id="GO:0003677">
    <property type="term" value="F:DNA binding"/>
    <property type="evidence" value="ECO:0007669"/>
    <property type="project" value="UniProtKB-KW"/>
</dbReference>
<dbReference type="Gene3D" id="3.40.50.2300">
    <property type="match status" value="1"/>
</dbReference>
<accession>A0A501WKI4</accession>
<organism evidence="3 4">
    <name type="scientific">Maribrevibacterium harenarium</name>
    <dbReference type="NCBI Taxonomy" id="2589817"/>
    <lineage>
        <taxon>Bacteria</taxon>
        <taxon>Pseudomonadati</taxon>
        <taxon>Pseudomonadota</taxon>
        <taxon>Gammaproteobacteria</taxon>
        <taxon>Oceanospirillales</taxon>
        <taxon>Oceanospirillaceae</taxon>
        <taxon>Maribrevibacterium</taxon>
    </lineage>
</organism>
<dbReference type="SMART" id="SM00421">
    <property type="entry name" value="HTH_LUXR"/>
    <property type="match status" value="1"/>
</dbReference>
<reference evidence="3 4" key="1">
    <citation type="submission" date="2019-06" db="EMBL/GenBank/DDBJ databases">
        <title>A novel bacterium of genus Marinomonas, isolated from coastal sand.</title>
        <authorList>
            <person name="Huang H."/>
            <person name="Mo K."/>
            <person name="Hu Y."/>
        </authorList>
    </citation>
    <scope>NUCLEOTIDE SEQUENCE [LARGE SCALE GENOMIC DNA]</scope>
    <source>
        <strain evidence="3 4">HB171799</strain>
    </source>
</reference>
<dbReference type="RefSeq" id="WP_140589875.1">
    <property type="nucleotide sequence ID" value="NZ_VFRR01000028.1"/>
</dbReference>
<evidence type="ECO:0000313" key="4">
    <source>
        <dbReference type="Proteomes" id="UP000315901"/>
    </source>
</evidence>
<keyword evidence="4" id="KW-1185">Reference proteome</keyword>
<evidence type="ECO:0000259" key="2">
    <source>
        <dbReference type="PROSITE" id="PS50043"/>
    </source>
</evidence>
<dbReference type="Proteomes" id="UP000315901">
    <property type="component" value="Unassembled WGS sequence"/>
</dbReference>
<dbReference type="InterPro" id="IPR016032">
    <property type="entry name" value="Sig_transdc_resp-reg_C-effctor"/>
</dbReference>
<dbReference type="PANTHER" id="PTHR43214">
    <property type="entry name" value="TWO-COMPONENT RESPONSE REGULATOR"/>
    <property type="match status" value="1"/>
</dbReference>
<dbReference type="PROSITE" id="PS00622">
    <property type="entry name" value="HTH_LUXR_1"/>
    <property type="match status" value="1"/>
</dbReference>
<dbReference type="OrthoDB" id="9794397at2"/>
<comment type="caution">
    <text evidence="3">The sequence shown here is derived from an EMBL/GenBank/DDBJ whole genome shotgun (WGS) entry which is preliminary data.</text>
</comment>
<dbReference type="CDD" id="cd06170">
    <property type="entry name" value="LuxR_C_like"/>
    <property type="match status" value="1"/>
</dbReference>
<sequence length="204" mass="22757">MKIICWNTNDAVWRHWQQVSPSVYELHRAVTFDECRDFLDQENDVSFCFVYLGPESFTAQVEQLVTLKATFPNTLMIAFPNQRSQSAAMRLLSNGVEGNCAPFIGARQLGLALTVIESGEIWGGKDFIQGLINLNPVEQDAQKQAAIGLSEREFEVAILVSKGLSNKQIADQLSVTERTVKAHLTSSFKKLQVKDRLGLALALR</sequence>
<dbReference type="PANTHER" id="PTHR43214:SF43">
    <property type="entry name" value="TWO-COMPONENT RESPONSE REGULATOR"/>
    <property type="match status" value="1"/>
</dbReference>
<dbReference type="EMBL" id="VFRR01000028">
    <property type="protein sequence ID" value="TPE48900.1"/>
    <property type="molecule type" value="Genomic_DNA"/>
</dbReference>
<dbReference type="InterPro" id="IPR000792">
    <property type="entry name" value="Tscrpt_reg_LuxR_C"/>
</dbReference>
<dbReference type="InterPro" id="IPR039420">
    <property type="entry name" value="WalR-like"/>
</dbReference>